<keyword evidence="1" id="KW-0560">Oxidoreductase</keyword>
<dbReference type="GO" id="GO:0016491">
    <property type="term" value="F:oxidoreductase activity"/>
    <property type="evidence" value="ECO:0007669"/>
    <property type="project" value="UniProtKB-KW"/>
</dbReference>
<dbReference type="EMBL" id="DF977454">
    <property type="protein sequence ID" value="GAP87573.1"/>
    <property type="molecule type" value="Genomic_DNA"/>
</dbReference>
<dbReference type="OMA" id="DDGHTIK"/>
<name>A0A1W2THH1_ROSNE</name>
<dbReference type="STRING" id="77044.A0A1W2THH1"/>
<evidence type="ECO:0008006" key="4">
    <source>
        <dbReference type="Google" id="ProtNLM"/>
    </source>
</evidence>
<evidence type="ECO:0000313" key="2">
    <source>
        <dbReference type="EMBL" id="GAP87573.1"/>
    </source>
</evidence>
<organism evidence="2">
    <name type="scientific">Rosellinia necatrix</name>
    <name type="common">White root-rot fungus</name>
    <dbReference type="NCBI Taxonomy" id="77044"/>
    <lineage>
        <taxon>Eukaryota</taxon>
        <taxon>Fungi</taxon>
        <taxon>Dikarya</taxon>
        <taxon>Ascomycota</taxon>
        <taxon>Pezizomycotina</taxon>
        <taxon>Sordariomycetes</taxon>
        <taxon>Xylariomycetidae</taxon>
        <taxon>Xylariales</taxon>
        <taxon>Xylariaceae</taxon>
        <taxon>Rosellinia</taxon>
    </lineage>
</organism>
<dbReference type="AlphaFoldDB" id="A0A1W2THH1"/>
<dbReference type="Pfam" id="PF14027">
    <property type="entry name" value="Questin_oxidase"/>
    <property type="match status" value="1"/>
</dbReference>
<dbReference type="OrthoDB" id="10004862at2759"/>
<keyword evidence="3" id="KW-1185">Reference proteome</keyword>
<sequence>MATSRTIQITPENVGLGHEKRSEAAAKKTTELLQDDLEKHHCYFNDKGYHNHISHQLLSLYALGASPEQIQKGYDDNASYQRSLYEIDPVAIAELQDFEKAKAKLGKEKYYTDFLAFFQAEIDAKGWEGALLEHLFKGDARSEDLLVRMFAGVIHPIIQLMYGIEWRQPAVVAMALAQAAVHDDCMKEFLIGAEEAAAARGKAATPMPEIAALFPRVEGDMLATGIAHLSIGMPDHDTAHVRAFNDAIRVAAEVRIAPDELDARTVEMYNTSIYQAAAAAIRPGKEPRFDFFLMHHVNVCPLFLAINAQDWIPTAAKVRLLEWKIRFDLLQYAGRQCAPVSIDKITSYVPKEKTRKPTADLMPRIFALHDDGHVSKLIRALSICQDISKKYEDQPWLKIKGDALWAKLNQMVVDSVEGDGPTWVRGAGEDGAWKEVPDRQEGS</sequence>
<dbReference type="PANTHER" id="PTHR35870:SF1">
    <property type="entry name" value="PROTEIN, PUTATIVE (AFU_ORTHOLOGUE AFUA_5G03330)-RELATED"/>
    <property type="match status" value="1"/>
</dbReference>
<proteinExistence type="predicted"/>
<evidence type="ECO:0000256" key="1">
    <source>
        <dbReference type="ARBA" id="ARBA00023002"/>
    </source>
</evidence>
<reference evidence="2" key="1">
    <citation type="submission" date="2016-03" db="EMBL/GenBank/DDBJ databases">
        <title>Draft genome sequence of Rosellinia necatrix.</title>
        <authorList>
            <person name="Kanematsu S."/>
        </authorList>
    </citation>
    <scope>NUCLEOTIDE SEQUENCE [LARGE SCALE GENOMIC DNA]</scope>
    <source>
        <strain evidence="2">W97</strain>
    </source>
</reference>
<dbReference type="InterPro" id="IPR025337">
    <property type="entry name" value="Questin_oxidase-like"/>
</dbReference>
<accession>A0A1W2THH1</accession>
<dbReference type="Proteomes" id="UP000054516">
    <property type="component" value="Unassembled WGS sequence"/>
</dbReference>
<evidence type="ECO:0000313" key="3">
    <source>
        <dbReference type="Proteomes" id="UP000054516"/>
    </source>
</evidence>
<gene>
    <name evidence="2" type="ORF">SAMD00023353_0900380</name>
</gene>
<protein>
    <recommendedName>
        <fullName evidence="4">HypA protein</fullName>
    </recommendedName>
</protein>
<dbReference type="PANTHER" id="PTHR35870">
    <property type="entry name" value="PROTEIN, PUTATIVE (AFU_ORTHOLOGUE AFUA_5G03330)-RELATED"/>
    <property type="match status" value="1"/>
</dbReference>